<feature type="compositionally biased region" description="Polar residues" evidence="1">
    <location>
        <begin position="114"/>
        <end position="128"/>
    </location>
</feature>
<evidence type="ECO:0000313" key="3">
    <source>
        <dbReference type="Proteomes" id="UP000499080"/>
    </source>
</evidence>
<organism evidence="2 3">
    <name type="scientific">Araneus ventricosus</name>
    <name type="common">Orbweaver spider</name>
    <name type="synonym">Epeira ventricosa</name>
    <dbReference type="NCBI Taxonomy" id="182803"/>
    <lineage>
        <taxon>Eukaryota</taxon>
        <taxon>Metazoa</taxon>
        <taxon>Ecdysozoa</taxon>
        <taxon>Arthropoda</taxon>
        <taxon>Chelicerata</taxon>
        <taxon>Arachnida</taxon>
        <taxon>Araneae</taxon>
        <taxon>Araneomorphae</taxon>
        <taxon>Entelegynae</taxon>
        <taxon>Araneoidea</taxon>
        <taxon>Araneidae</taxon>
        <taxon>Araneus</taxon>
    </lineage>
</organism>
<proteinExistence type="predicted"/>
<evidence type="ECO:0008006" key="4">
    <source>
        <dbReference type="Google" id="ProtNLM"/>
    </source>
</evidence>
<evidence type="ECO:0000313" key="2">
    <source>
        <dbReference type="EMBL" id="GBM55312.1"/>
    </source>
</evidence>
<accession>A0A4Y2GN57</accession>
<evidence type="ECO:0000256" key="1">
    <source>
        <dbReference type="SAM" id="MobiDB-lite"/>
    </source>
</evidence>
<gene>
    <name evidence="2" type="ORF">AVEN_253982_1</name>
</gene>
<feature type="region of interest" description="Disordered" evidence="1">
    <location>
        <begin position="113"/>
        <end position="145"/>
    </location>
</feature>
<keyword evidence="3" id="KW-1185">Reference proteome</keyword>
<dbReference type="EMBL" id="BGPR01001495">
    <property type="protein sequence ID" value="GBM55312.1"/>
    <property type="molecule type" value="Genomic_DNA"/>
</dbReference>
<dbReference type="AlphaFoldDB" id="A0A4Y2GN57"/>
<feature type="compositionally biased region" description="Basic and acidic residues" evidence="1">
    <location>
        <begin position="131"/>
        <end position="145"/>
    </location>
</feature>
<dbReference type="Proteomes" id="UP000499080">
    <property type="component" value="Unassembled WGS sequence"/>
</dbReference>
<reference evidence="2 3" key="1">
    <citation type="journal article" date="2019" name="Sci. Rep.">
        <title>Orb-weaving spider Araneus ventricosus genome elucidates the spidroin gene catalogue.</title>
        <authorList>
            <person name="Kono N."/>
            <person name="Nakamura H."/>
            <person name="Ohtoshi R."/>
            <person name="Moran D.A.P."/>
            <person name="Shinohara A."/>
            <person name="Yoshida Y."/>
            <person name="Fujiwara M."/>
            <person name="Mori M."/>
            <person name="Tomita M."/>
            <person name="Arakawa K."/>
        </authorList>
    </citation>
    <scope>NUCLEOTIDE SEQUENCE [LARGE SCALE GENOMIC DNA]</scope>
</reference>
<comment type="caution">
    <text evidence="2">The sequence shown here is derived from an EMBL/GenBank/DDBJ whole genome shotgun (WGS) entry which is preliminary data.</text>
</comment>
<protein>
    <recommendedName>
        <fullName evidence="4">ZP domain-containing protein</fullName>
    </recommendedName>
</protein>
<name>A0A4Y2GN57_ARAVE</name>
<sequence>MVKSNPRRTNGMSFVARNKKVSKTTDFVRQNKYQVSVSSNEESKFLQPEVISEIRGNETLNIILQANCQESGLQSSFDVKVQSCQSSTRDGDQEYRIPNGFVKTKFRFEKESRQTSNFSYQGEISTGLQEVPERVPKFDEPRFRK</sequence>